<protein>
    <submittedName>
        <fullName evidence="1">Uncharacterized protein</fullName>
    </submittedName>
</protein>
<geneLocation type="plasmid" evidence="1 2">
    <name>unnamed</name>
</geneLocation>
<keyword evidence="1" id="KW-0614">Plasmid</keyword>
<organism evidence="1 2">
    <name type="scientific">Bacillus halotolerans</name>
    <dbReference type="NCBI Taxonomy" id="260554"/>
    <lineage>
        <taxon>Bacteria</taxon>
        <taxon>Bacillati</taxon>
        <taxon>Bacillota</taxon>
        <taxon>Bacilli</taxon>
        <taxon>Bacillales</taxon>
        <taxon>Bacillaceae</taxon>
        <taxon>Bacillus</taxon>
    </lineage>
</organism>
<reference evidence="1" key="1">
    <citation type="submission" date="2022-12" db="EMBL/GenBank/DDBJ databases">
        <title>Genomic of Bacillus halotolerans.</title>
        <authorList>
            <person name="Xu G."/>
            <person name="Ding Y."/>
        </authorList>
    </citation>
    <scope>NUCLEOTIDE SEQUENCE</scope>
    <source>
        <strain evidence="1">B13</strain>
        <plasmid evidence="1">unnamed</plasmid>
    </source>
</reference>
<gene>
    <name evidence="1" type="ORF">O0R52_22240</name>
</gene>
<keyword evidence="2" id="KW-1185">Reference proteome</keyword>
<proteinExistence type="predicted"/>
<sequence length="93" mass="10981">MRLEQKHIDFMNDCSGGTTVWNYEDAKIAVEILNFDPSFLHFIWDLDDMGKYDPMVRELTGRELRGAERLPYFRCVLSSDGIAYINRWESENK</sequence>
<dbReference type="EMBL" id="CP114067">
    <property type="protein sequence ID" value="WAT23504.1"/>
    <property type="molecule type" value="Genomic_DNA"/>
</dbReference>
<dbReference type="RefSeq" id="WP_269108209.1">
    <property type="nucleotide sequence ID" value="NZ_CP114067.1"/>
</dbReference>
<accession>A0ABY7I7C8</accession>
<evidence type="ECO:0000313" key="2">
    <source>
        <dbReference type="Proteomes" id="UP001164713"/>
    </source>
</evidence>
<dbReference type="Proteomes" id="UP001164713">
    <property type="component" value="Plasmid unnamed"/>
</dbReference>
<name>A0ABY7I7C8_9BACI</name>
<evidence type="ECO:0000313" key="1">
    <source>
        <dbReference type="EMBL" id="WAT23504.1"/>
    </source>
</evidence>